<dbReference type="EMBL" id="JBHSPH010000005">
    <property type="protein sequence ID" value="MFC5863715.1"/>
    <property type="molecule type" value="Genomic_DNA"/>
</dbReference>
<dbReference type="InterPro" id="IPR036866">
    <property type="entry name" value="RibonucZ/Hydroxyglut_hydro"/>
</dbReference>
<dbReference type="SMART" id="SM00849">
    <property type="entry name" value="Lactamase_B"/>
    <property type="match status" value="1"/>
</dbReference>
<feature type="transmembrane region" description="Helical" evidence="7">
    <location>
        <begin position="566"/>
        <end position="588"/>
    </location>
</feature>
<dbReference type="CDD" id="cd07731">
    <property type="entry name" value="ComA-like_MBL-fold"/>
    <property type="match status" value="1"/>
</dbReference>
<feature type="transmembrane region" description="Helical" evidence="7">
    <location>
        <begin position="663"/>
        <end position="681"/>
    </location>
</feature>
<dbReference type="NCBIfam" id="TIGR00360">
    <property type="entry name" value="ComEC_N-term"/>
    <property type="match status" value="1"/>
</dbReference>
<dbReference type="SUPFAM" id="SSF56281">
    <property type="entry name" value="Metallo-hydrolase/oxidoreductase"/>
    <property type="match status" value="1"/>
</dbReference>
<keyword evidence="10" id="KW-1185">Reference proteome</keyword>
<dbReference type="Pfam" id="PF00753">
    <property type="entry name" value="Lactamase_B"/>
    <property type="match status" value="1"/>
</dbReference>
<evidence type="ECO:0000256" key="4">
    <source>
        <dbReference type="ARBA" id="ARBA00022989"/>
    </source>
</evidence>
<feature type="region of interest" description="Disordered" evidence="6">
    <location>
        <begin position="148"/>
        <end position="174"/>
    </location>
</feature>
<keyword evidence="5 7" id="KW-0472">Membrane</keyword>
<dbReference type="PANTHER" id="PTHR30619">
    <property type="entry name" value="DNA INTERNALIZATION/COMPETENCE PROTEIN COMEC/REC2"/>
    <property type="match status" value="1"/>
</dbReference>
<dbReference type="Pfam" id="PF03772">
    <property type="entry name" value="Competence"/>
    <property type="match status" value="1"/>
</dbReference>
<feature type="domain" description="Metallo-beta-lactamase" evidence="8">
    <location>
        <begin position="697"/>
        <end position="897"/>
    </location>
</feature>
<comment type="caution">
    <text evidence="9">The sequence shown here is derived from an EMBL/GenBank/DDBJ whole genome shotgun (WGS) entry which is preliminary data.</text>
</comment>
<dbReference type="Gene3D" id="3.60.15.10">
    <property type="entry name" value="Ribonuclease Z/Hydroxyacylglutathione hydrolase-like"/>
    <property type="match status" value="1"/>
</dbReference>
<evidence type="ECO:0000313" key="10">
    <source>
        <dbReference type="Proteomes" id="UP001596091"/>
    </source>
</evidence>
<evidence type="ECO:0000256" key="1">
    <source>
        <dbReference type="ARBA" id="ARBA00004651"/>
    </source>
</evidence>
<feature type="transmembrane region" description="Helical" evidence="7">
    <location>
        <begin position="380"/>
        <end position="397"/>
    </location>
</feature>
<name>A0ABW1EIA3_9BACT</name>
<evidence type="ECO:0000256" key="5">
    <source>
        <dbReference type="ARBA" id="ARBA00023136"/>
    </source>
</evidence>
<keyword evidence="3 7" id="KW-0812">Transmembrane</keyword>
<dbReference type="InterPro" id="IPR035681">
    <property type="entry name" value="ComA-like_MBL"/>
</dbReference>
<dbReference type="Proteomes" id="UP001596091">
    <property type="component" value="Unassembled WGS sequence"/>
</dbReference>
<evidence type="ECO:0000256" key="7">
    <source>
        <dbReference type="SAM" id="Phobius"/>
    </source>
</evidence>
<sequence length="975" mass="105459">MLPSATTTAQAAAITLAPLSVPEPTLPAIRRQRRSKYILNPALFVPLFYAALLYMAGIVLAHLHYFRPGLLLASLAPIVAAAAISISKAPRIVWLPIAALWFVLGLWSAETEPEPAANPVILSYSDGLLRTVEGSIVNAEPIRNNRIDPSIIDPSLQDSDSTSEPASNSQRTQQVDLAISSVEAISDTTDAMQTIAETPSARVRITIHWPATPHPSSSQPLDSLQCGQHIRAVLRMLPPDTFHDPGVWSLPNYLASEQISATATLVATQQDNGEPRLVLTGAPAINSPPCWLNRMRTTASAQLETLPFLTRNLSPPLRATPEDAAMLTAMLTGDRSFLTHSLRAGFERTGSFHLIVVSGLHLAILAGLVLSLAQRLRIPRLAATAVTLAITLAYALFTGFAIPAQRSFWMIALYLIGRLLYRSRSPLNVIGFAALCVSAVSPRTIFDASFQMTFIAVAAIAGIAMPLLENTLHVWSRATRDLTLISIDSRLPPRIAQFRVTFRLIAHHLEHATSHHFAWKLFPLIIRVLCRLGELLFVTLTVELALALPMAIYFHRITAFALPVNLLILPLLTVIVPGAMLTLLLLLALPASVSILAAIPATLCLALLHFSLWLVHIFGSFTLGDLRIPQPSFWQTAVAFVCFIAALQLAHAKQLKPFMQRKLAFVAMLAMSLLALWPRAIDHPANVMLFEAIDVGQGDSLLLISPDGKTLLVDGGGLGLPFVSAHQANHTEFDVGEEVVSAALWSRGIRHLDAVALTHAHHDHMGGLPAILRNFHPRELWVGNNPPVAAYESLLQQATTLGVQIHSLHTGDTMPLGDATIRVLAPELNYRPGPQPANNDSLVLQASYRTTSVLLAGDAEAPEEHTILAHSKAIPATSQVSSPLDTSLHSTVLKVGHHGSVTSTRPEFLSAVSPQWAVISCGRHNRFGHPRFEILEELQAAHVRTLRTDTGGAACLLLDGQTVTPDPGCLGASEK</sequence>
<proteinExistence type="predicted"/>
<feature type="compositionally biased region" description="Polar residues" evidence="6">
    <location>
        <begin position="156"/>
        <end position="174"/>
    </location>
</feature>
<dbReference type="InterPro" id="IPR052159">
    <property type="entry name" value="Competence_DNA_uptake"/>
</dbReference>
<evidence type="ECO:0000259" key="8">
    <source>
        <dbReference type="SMART" id="SM00849"/>
    </source>
</evidence>
<feature type="transmembrane region" description="Helical" evidence="7">
    <location>
        <begin position="535"/>
        <end position="554"/>
    </location>
</feature>
<dbReference type="RefSeq" id="WP_263339911.1">
    <property type="nucleotide sequence ID" value="NZ_JAGSYH010000005.1"/>
</dbReference>
<gene>
    <name evidence="9" type="ORF">ACFPT7_15515</name>
</gene>
<evidence type="ECO:0000256" key="2">
    <source>
        <dbReference type="ARBA" id="ARBA00022475"/>
    </source>
</evidence>
<feature type="transmembrane region" description="Helical" evidence="7">
    <location>
        <begin position="37"/>
        <end position="59"/>
    </location>
</feature>
<evidence type="ECO:0000256" key="3">
    <source>
        <dbReference type="ARBA" id="ARBA00022692"/>
    </source>
</evidence>
<feature type="transmembrane region" description="Helical" evidence="7">
    <location>
        <begin position="595"/>
        <end position="621"/>
    </location>
</feature>
<organism evidence="9 10">
    <name type="scientific">Acidicapsa dinghuensis</name>
    <dbReference type="NCBI Taxonomy" id="2218256"/>
    <lineage>
        <taxon>Bacteria</taxon>
        <taxon>Pseudomonadati</taxon>
        <taxon>Acidobacteriota</taxon>
        <taxon>Terriglobia</taxon>
        <taxon>Terriglobales</taxon>
        <taxon>Acidobacteriaceae</taxon>
        <taxon>Acidicapsa</taxon>
    </lineage>
</organism>
<feature type="transmembrane region" description="Helical" evidence="7">
    <location>
        <begin position="92"/>
        <end position="109"/>
    </location>
</feature>
<feature type="transmembrane region" description="Helical" evidence="7">
    <location>
        <begin position="633"/>
        <end position="651"/>
    </location>
</feature>
<evidence type="ECO:0000256" key="6">
    <source>
        <dbReference type="SAM" id="MobiDB-lite"/>
    </source>
</evidence>
<dbReference type="InterPro" id="IPR001279">
    <property type="entry name" value="Metallo-B-lactamas"/>
</dbReference>
<feature type="transmembrane region" description="Helical" evidence="7">
    <location>
        <begin position="65"/>
        <end position="85"/>
    </location>
</feature>
<feature type="transmembrane region" description="Helical" evidence="7">
    <location>
        <begin position="352"/>
        <end position="373"/>
    </location>
</feature>
<dbReference type="InterPro" id="IPR004477">
    <property type="entry name" value="ComEC_N"/>
</dbReference>
<keyword evidence="2" id="KW-1003">Cell membrane</keyword>
<dbReference type="PANTHER" id="PTHR30619:SF7">
    <property type="entry name" value="BETA-LACTAMASE DOMAIN PROTEIN"/>
    <property type="match status" value="1"/>
</dbReference>
<keyword evidence="4 7" id="KW-1133">Transmembrane helix</keyword>
<comment type="subcellular location">
    <subcellularLocation>
        <location evidence="1">Cell membrane</location>
        <topology evidence="1">Multi-pass membrane protein</topology>
    </subcellularLocation>
</comment>
<evidence type="ECO:0000313" key="9">
    <source>
        <dbReference type="EMBL" id="MFC5863715.1"/>
    </source>
</evidence>
<feature type="transmembrane region" description="Helical" evidence="7">
    <location>
        <begin position="452"/>
        <end position="468"/>
    </location>
</feature>
<protein>
    <submittedName>
        <fullName evidence="9">ComEC/Rec2 family competence protein</fullName>
    </submittedName>
</protein>
<accession>A0ABW1EIA3</accession>
<reference evidence="10" key="1">
    <citation type="journal article" date="2019" name="Int. J. Syst. Evol. Microbiol.">
        <title>The Global Catalogue of Microorganisms (GCM) 10K type strain sequencing project: providing services to taxonomists for standard genome sequencing and annotation.</title>
        <authorList>
            <consortium name="The Broad Institute Genomics Platform"/>
            <consortium name="The Broad Institute Genome Sequencing Center for Infectious Disease"/>
            <person name="Wu L."/>
            <person name="Ma J."/>
        </authorList>
    </citation>
    <scope>NUCLEOTIDE SEQUENCE [LARGE SCALE GENOMIC DNA]</scope>
    <source>
        <strain evidence="10">JCM 4087</strain>
    </source>
</reference>